<organism evidence="12 13">
    <name type="scientific">Cobetia crustatorum</name>
    <dbReference type="NCBI Taxonomy" id="553385"/>
    <lineage>
        <taxon>Bacteria</taxon>
        <taxon>Pseudomonadati</taxon>
        <taxon>Pseudomonadota</taxon>
        <taxon>Gammaproteobacteria</taxon>
        <taxon>Oceanospirillales</taxon>
        <taxon>Halomonadaceae</taxon>
        <taxon>Cobetia</taxon>
    </lineage>
</organism>
<dbReference type="OrthoDB" id="1113830at2"/>
<keyword evidence="3 12" id="KW-0808">Transferase</keyword>
<dbReference type="SMART" id="SM00563">
    <property type="entry name" value="PlsC"/>
    <property type="match status" value="1"/>
</dbReference>
<dbReference type="Pfam" id="PF19576">
    <property type="entry name" value="Acyltransf_2"/>
    <property type="match status" value="1"/>
</dbReference>
<dbReference type="GO" id="GO:0043810">
    <property type="term" value="F:ornithine-acyl [acyl carrier protein] N-acyltransferase activity"/>
    <property type="evidence" value="ECO:0007669"/>
    <property type="project" value="UniProtKB-EC"/>
</dbReference>
<evidence type="ECO:0000256" key="10">
    <source>
        <dbReference type="ARBA" id="ARBA00047785"/>
    </source>
</evidence>
<evidence type="ECO:0000259" key="11">
    <source>
        <dbReference type="SMART" id="SM00563"/>
    </source>
</evidence>
<dbReference type="GO" id="GO:0006629">
    <property type="term" value="P:lipid metabolic process"/>
    <property type="evidence" value="ECO:0007669"/>
    <property type="project" value="UniProtKB-KW"/>
</dbReference>
<dbReference type="InterPro" id="IPR016181">
    <property type="entry name" value="Acyl_CoA_acyltransferase"/>
</dbReference>
<proteinExistence type="inferred from homology"/>
<dbReference type="EMBL" id="VNFH01000016">
    <property type="protein sequence ID" value="TVU67292.1"/>
    <property type="molecule type" value="Genomic_DNA"/>
</dbReference>
<evidence type="ECO:0000256" key="4">
    <source>
        <dbReference type="ARBA" id="ARBA00023098"/>
    </source>
</evidence>
<protein>
    <recommendedName>
        <fullName evidence="8">L-ornithine N(alpha)-acyltransferase</fullName>
        <ecNumber evidence="7">2.3.2.30</ecNumber>
    </recommendedName>
</protein>
<accession>A0A558HDS9</accession>
<dbReference type="EC" id="2.3.2.30" evidence="7"/>
<comment type="caution">
    <text evidence="12">The sequence shown here is derived from an EMBL/GenBank/DDBJ whole genome shotgun (WGS) entry which is preliminary data.</text>
</comment>
<evidence type="ECO:0000256" key="5">
    <source>
        <dbReference type="ARBA" id="ARBA00023315"/>
    </source>
</evidence>
<dbReference type="PANTHER" id="PTHR37323:SF1">
    <property type="entry name" value="L-ORNITHINE N(ALPHA)-ACYLTRANSFERASE"/>
    <property type="match status" value="1"/>
</dbReference>
<dbReference type="STRING" id="553385.GCA_000591415_03581"/>
<name>A0A558HDS9_9GAMM</name>
<comment type="pathway">
    <text evidence="1">Lipid metabolism.</text>
</comment>
<evidence type="ECO:0000256" key="7">
    <source>
        <dbReference type="ARBA" id="ARBA00039058"/>
    </source>
</evidence>
<dbReference type="InterPro" id="IPR045746">
    <property type="entry name" value="ACT14924-like_Acyltransf_dom"/>
</dbReference>
<dbReference type="SUPFAM" id="SSF69593">
    <property type="entry name" value="Glycerol-3-phosphate (1)-acyltransferase"/>
    <property type="match status" value="1"/>
</dbReference>
<keyword evidence="2" id="KW-0444">Lipid biosynthesis</keyword>
<comment type="similarity">
    <text evidence="6">Belongs to the acetyltransferase family. OlsB subfamily.</text>
</comment>
<feature type="domain" description="Phospholipid/glycerol acyltransferase" evidence="11">
    <location>
        <begin position="82"/>
        <end position="199"/>
    </location>
</feature>
<keyword evidence="5" id="KW-0012">Acyltransferase</keyword>
<sequence length="600" mass="67300">MIDTARVITAKYPTFAQRHPLIRRPALALLRRLVHESEINAFLAEHSDLRGFDFIDRVLDHFSFGYSVSSREHENIPAYGRVVIVANHPLGSLDGLALLKLVGEVRRDVKIVANDVLMKVEPLAPLLLPLDNLSRRGYRKSSGLICDALMNEEAVIIFPAGEVSRAGPTGPRDGKWLSGFLHFARKTNAPVLPIHVSGRNSTLFYALSSLNRSLGTPLLAHEMFRQRARQLTLRIGELIPLARLDSEILSTNAKTRLLRKHLYRIGRGKRGLFTTEKAIGHPEERQALREELTPCELLGETRDGKKIYLFDAFPGSSVMREIGRLREISFRRVGEGTGQRRDIDRYDAHYRHLVLWDDADLEIAGAYRIGEVKKILAVQGEKGLYSPSLFRFTPELMERMEEGLELGRSFVQPRYWGRRSLDYLWQGLGAYLRCHPEIRWLFGPVTLSSSYPEAARALIVSYYRHYYGDDEGLARARAPVTTLAPDRAADEASHLFEGQDAGGDFRRLRAQLEAMGVTVPTLYKQYAEVTEPGGTRFLDFSVDADFGYCIDGLVMVDVEKITASKRARYIGAPADHAVTESSTRAISALPLGKAVESVCG</sequence>
<dbReference type="SUPFAM" id="SSF55729">
    <property type="entry name" value="Acyl-CoA N-acyltransferases (Nat)"/>
    <property type="match status" value="1"/>
</dbReference>
<evidence type="ECO:0000256" key="8">
    <source>
        <dbReference type="ARBA" id="ARBA00039866"/>
    </source>
</evidence>
<reference evidence="12 13" key="1">
    <citation type="submission" date="2019-07" db="EMBL/GenBank/DDBJ databases">
        <title>Diversity of Bacteria from Kongsfjorden, Arctic.</title>
        <authorList>
            <person name="Yu Y."/>
        </authorList>
    </citation>
    <scope>NUCLEOTIDE SEQUENCE [LARGE SCALE GENOMIC DNA]</scope>
    <source>
        <strain evidence="12 13">SM1923</strain>
    </source>
</reference>
<evidence type="ECO:0000256" key="2">
    <source>
        <dbReference type="ARBA" id="ARBA00022516"/>
    </source>
</evidence>
<evidence type="ECO:0000256" key="9">
    <source>
        <dbReference type="ARBA" id="ARBA00045724"/>
    </source>
</evidence>
<evidence type="ECO:0000313" key="13">
    <source>
        <dbReference type="Proteomes" id="UP000319941"/>
    </source>
</evidence>
<evidence type="ECO:0000256" key="6">
    <source>
        <dbReference type="ARBA" id="ARBA00038095"/>
    </source>
</evidence>
<dbReference type="Proteomes" id="UP000319941">
    <property type="component" value="Unassembled WGS sequence"/>
</dbReference>
<comment type="catalytic activity">
    <reaction evidence="10">
        <text>a (3R)-hydroxyacyl-[ACP] + L-ornithine = a lyso-ornithine lipid + holo-[ACP] + H(+)</text>
        <dbReference type="Rhea" id="RHEA:20633"/>
        <dbReference type="Rhea" id="RHEA-COMP:9685"/>
        <dbReference type="Rhea" id="RHEA-COMP:9945"/>
        <dbReference type="ChEBI" id="CHEBI:15378"/>
        <dbReference type="ChEBI" id="CHEBI:46911"/>
        <dbReference type="ChEBI" id="CHEBI:64479"/>
        <dbReference type="ChEBI" id="CHEBI:78827"/>
        <dbReference type="ChEBI" id="CHEBI:138482"/>
        <dbReference type="EC" id="2.3.2.30"/>
    </reaction>
    <physiologicalReaction direction="left-to-right" evidence="10">
        <dbReference type="Rhea" id="RHEA:20634"/>
    </physiologicalReaction>
</comment>
<keyword evidence="13" id="KW-1185">Reference proteome</keyword>
<dbReference type="AlphaFoldDB" id="A0A558HDS9"/>
<dbReference type="InterPro" id="IPR052351">
    <property type="entry name" value="Ornithine_N-alpha-AT"/>
</dbReference>
<dbReference type="InterPro" id="IPR002123">
    <property type="entry name" value="Plipid/glycerol_acylTrfase"/>
</dbReference>
<evidence type="ECO:0000256" key="3">
    <source>
        <dbReference type="ARBA" id="ARBA00022679"/>
    </source>
</evidence>
<comment type="function">
    <text evidence="9">Catalyzes the first step in the biosynthesis of ornithine lipids, which are phosphorus-free membrane lipids. Catalyzes the 3-hydroxyacyl-acyl carrier protein-dependent acylation of ornithine to form lyso-ornithine lipid (LOL).</text>
</comment>
<dbReference type="Pfam" id="PF13444">
    <property type="entry name" value="Acetyltransf_5"/>
    <property type="match status" value="1"/>
</dbReference>
<keyword evidence="4" id="KW-0443">Lipid metabolism</keyword>
<dbReference type="PANTHER" id="PTHR37323">
    <property type="entry name" value="GCN5-RELATED N-ACETYLTRANSFERASE"/>
    <property type="match status" value="1"/>
</dbReference>
<evidence type="ECO:0000256" key="1">
    <source>
        <dbReference type="ARBA" id="ARBA00005189"/>
    </source>
</evidence>
<gene>
    <name evidence="12" type="ORF">FQP86_17290</name>
</gene>
<dbReference type="RefSeq" id="WP_144728098.1">
    <property type="nucleotide sequence ID" value="NZ_CAWOWR010000061.1"/>
</dbReference>
<evidence type="ECO:0000313" key="12">
    <source>
        <dbReference type="EMBL" id="TVU67292.1"/>
    </source>
</evidence>